<evidence type="ECO:0000259" key="2">
    <source>
        <dbReference type="SMART" id="SM00943"/>
    </source>
</evidence>
<dbReference type="Gene3D" id="3.40.50.300">
    <property type="entry name" value="P-loop containing nucleotide triphosphate hydrolases"/>
    <property type="match status" value="1"/>
</dbReference>
<dbReference type="Pfam" id="PF13481">
    <property type="entry name" value="AAA_25"/>
    <property type="match status" value="1"/>
</dbReference>
<feature type="domain" description="DNA primase/polymerase bifunctional N-terminal" evidence="2">
    <location>
        <begin position="92"/>
        <end position="295"/>
    </location>
</feature>
<dbReference type="InterPro" id="IPR027417">
    <property type="entry name" value="P-loop_NTPase"/>
</dbReference>
<protein>
    <submittedName>
        <fullName evidence="3">Bifunctional DNA primase/polymerase</fullName>
    </submittedName>
</protein>
<evidence type="ECO:0000256" key="1">
    <source>
        <dbReference type="SAM" id="MobiDB-lite"/>
    </source>
</evidence>
<dbReference type="InterPro" id="IPR015330">
    <property type="entry name" value="DNA_primase/pol_bifunc_N"/>
</dbReference>
<evidence type="ECO:0000313" key="4">
    <source>
        <dbReference type="Proteomes" id="UP001558474"/>
    </source>
</evidence>
<reference evidence="3 4" key="1">
    <citation type="submission" date="2024-04" db="EMBL/GenBank/DDBJ databases">
        <title>Genomic Markers of Mycobacteria.</title>
        <authorList>
            <person name="Soliman M.S."/>
            <person name="Elkholy A."/>
            <person name="Soliman N.S."/>
            <person name="Abbas A."/>
            <person name="Khayrat S."/>
            <person name="Shawky S."/>
        </authorList>
    </citation>
    <scope>NUCLEOTIDE SEQUENCE [LARGE SCALE GENOMIC DNA]</scope>
    <source>
        <strain evidence="3 4">Egy-CU-AM5</strain>
    </source>
</reference>
<comment type="caution">
    <text evidence="3">The sequence shown here is derived from an EMBL/GenBank/DDBJ whole genome shotgun (WGS) entry which is preliminary data.</text>
</comment>
<proteinExistence type="predicted"/>
<accession>A0ABV3VIC5</accession>
<sequence length="880" mass="95773">MTITPQVNDKFDRPARVLQFPPIGRIDPHDIIATGPIPLDADDLAFDCETAQRWATRRADLAATLAALPIFGGSMPADGGQGDEFGPFRRAASRYRAAGWRGTLPLPAGAKNPPPTGYTGHRASHPTHKQVTAWLGDPTRRGANIALRLAGIASGSENNVGETTFELIGIDVDHYVKGDKDKRGGDQLAALADQLGPLPQTWISSARTDGKSGIRYFRVAAGLTFQGQVDKDIECIYRGFRFAVVWPSTNPDHGGETYWWFPPGTAPDAEGRNAWNPDTDDLPKVADLPMLPDAWIAHLANGRAAEVGEMDRDSSVDDLHVWAAATFNDSAGDAMCGRMSKAVAQHSERIRAESTSHDKITKAHWNVYQLATEGHTGWRAAIEQIEAVYTDELIDRDKRGRAELRNEIFRSRTNALRKAKADVDKARQIGARLTPSECPCVVPADVPKTITLCDLDGDPVEIVTLRTANTDPKPATAILTVLGPTEWAKPVPPTEFLISKVLCADTFGVNAGPKKSLKTHDNQAIAFAVATGTNLYRNPEFPVKRTGKVLYIVGEGGVVPVRRTLHRMARAYGLTLADVAGDPDFGLIAAFGAAPIDSEAFRDELRRLLDTHQPELVLIESFYNFHPKDVEAANLFSRGQVIDGHHKFVRSECIGATSIMTDHYRSTGGKSLDLDNISMAGQAENADSWITRIHRKDANVADGEFALQTGFGSRQWGGTEWHIDWHLGKFDHDAGQHVGEISWNVNPVTAKTSSRAGSGHDTKTVEGQRQLILAYIDNHEMEPKTKITKNLAKAHEGVGERKFAAAFDSLVDEKQIYQNPVIVTRKYGDDYRNQQVIGWKRAISAGPIASIASIGSGSIASKSTGDADDSTPIGPVSNDD</sequence>
<dbReference type="SMART" id="SM00943">
    <property type="entry name" value="Prim-Pol"/>
    <property type="match status" value="1"/>
</dbReference>
<name>A0ABV3VIC5_9MYCO</name>
<keyword evidence="4" id="KW-1185">Reference proteome</keyword>
<gene>
    <name evidence="3" type="ORF">ABFW12_23270</name>
</gene>
<feature type="region of interest" description="Disordered" evidence="1">
    <location>
        <begin position="859"/>
        <end position="880"/>
    </location>
</feature>
<evidence type="ECO:0000313" key="3">
    <source>
        <dbReference type="EMBL" id="MEX3741153.1"/>
    </source>
</evidence>
<dbReference type="Pfam" id="PF09250">
    <property type="entry name" value="Prim-Pol"/>
    <property type="match status" value="1"/>
</dbReference>
<dbReference type="EMBL" id="JBDLOU010000059">
    <property type="protein sequence ID" value="MEX3741153.1"/>
    <property type="molecule type" value="Genomic_DNA"/>
</dbReference>
<dbReference type="RefSeq" id="WP_368573827.1">
    <property type="nucleotide sequence ID" value="NZ_JBDLOU010000059.1"/>
</dbReference>
<dbReference type="Proteomes" id="UP001558474">
    <property type="component" value="Unassembled WGS sequence"/>
</dbReference>
<organism evidence="3 4">
    <name type="scientific">Mycolicibacterium porcinum</name>
    <dbReference type="NCBI Taxonomy" id="39693"/>
    <lineage>
        <taxon>Bacteria</taxon>
        <taxon>Bacillati</taxon>
        <taxon>Actinomycetota</taxon>
        <taxon>Actinomycetes</taxon>
        <taxon>Mycobacteriales</taxon>
        <taxon>Mycobacteriaceae</taxon>
        <taxon>Mycolicibacterium</taxon>
    </lineage>
</organism>